<keyword evidence="5" id="KW-1185">Reference proteome</keyword>
<evidence type="ECO:0000313" key="4">
    <source>
        <dbReference type="EMBL" id="TCJ01040.1"/>
    </source>
</evidence>
<dbReference type="OrthoDB" id="87299at2"/>
<dbReference type="GO" id="GO:0016747">
    <property type="term" value="F:acyltransferase activity, transferring groups other than amino-acyl groups"/>
    <property type="evidence" value="ECO:0007669"/>
    <property type="project" value="InterPro"/>
</dbReference>
<dbReference type="RefSeq" id="WP_131239405.1">
    <property type="nucleotide sequence ID" value="NZ_SJTH01000088.1"/>
</dbReference>
<dbReference type="InterPro" id="IPR000182">
    <property type="entry name" value="GNAT_dom"/>
</dbReference>
<reference evidence="4 5" key="1">
    <citation type="submission" date="2019-03" db="EMBL/GenBank/DDBJ databases">
        <authorList>
            <person name="Jensen L."/>
            <person name="Storgaard J."/>
            <person name="Sulaj E."/>
            <person name="Schramm A."/>
            <person name="Marshall I.P.G."/>
        </authorList>
    </citation>
    <scope>NUCLEOTIDE SEQUENCE [LARGE SCALE GENOMIC DNA]</scope>
    <source>
        <strain evidence="4 5">2017H2G3</strain>
    </source>
</reference>
<dbReference type="AlphaFoldDB" id="A0A4R1ANY4"/>
<dbReference type="PROSITE" id="PS51186">
    <property type="entry name" value="GNAT"/>
    <property type="match status" value="1"/>
</dbReference>
<evidence type="ECO:0000256" key="1">
    <source>
        <dbReference type="ARBA" id="ARBA00022679"/>
    </source>
</evidence>
<protein>
    <submittedName>
        <fullName evidence="4">GNAT family N-acetyltransferase</fullName>
    </submittedName>
</protein>
<dbReference type="PANTHER" id="PTHR43800">
    <property type="entry name" value="PEPTIDYL-LYSINE N-ACETYLTRANSFERASE YJAB"/>
    <property type="match status" value="1"/>
</dbReference>
<dbReference type="PANTHER" id="PTHR43800:SF1">
    <property type="entry name" value="PEPTIDYL-LYSINE N-ACETYLTRANSFERASE YJAB"/>
    <property type="match status" value="1"/>
</dbReference>
<evidence type="ECO:0000259" key="3">
    <source>
        <dbReference type="PROSITE" id="PS51186"/>
    </source>
</evidence>
<feature type="domain" description="N-acetyltransferase" evidence="3">
    <location>
        <begin position="156"/>
        <end position="291"/>
    </location>
</feature>
<dbReference type="EMBL" id="SJTH01000088">
    <property type="protein sequence ID" value="TCJ01040.1"/>
    <property type="molecule type" value="Genomic_DNA"/>
</dbReference>
<accession>A0A4R1ANY4</accession>
<evidence type="ECO:0000313" key="5">
    <source>
        <dbReference type="Proteomes" id="UP000293846"/>
    </source>
</evidence>
<organism evidence="4 5">
    <name type="scientific">Cytobacillus praedii</name>
    <dbReference type="NCBI Taxonomy" id="1742358"/>
    <lineage>
        <taxon>Bacteria</taxon>
        <taxon>Bacillati</taxon>
        <taxon>Bacillota</taxon>
        <taxon>Bacilli</taxon>
        <taxon>Bacillales</taxon>
        <taxon>Bacillaceae</taxon>
        <taxon>Cytobacillus</taxon>
    </lineage>
</organism>
<dbReference type="Proteomes" id="UP000293846">
    <property type="component" value="Unassembled WGS sequence"/>
</dbReference>
<dbReference type="SUPFAM" id="SSF55729">
    <property type="entry name" value="Acyl-CoA N-acyltransferases (Nat)"/>
    <property type="match status" value="1"/>
</dbReference>
<dbReference type="Pfam" id="PF00583">
    <property type="entry name" value="Acetyltransf_1"/>
    <property type="match status" value="1"/>
</dbReference>
<evidence type="ECO:0000256" key="2">
    <source>
        <dbReference type="ARBA" id="ARBA00023315"/>
    </source>
</evidence>
<proteinExistence type="predicted"/>
<dbReference type="InterPro" id="IPR016181">
    <property type="entry name" value="Acyl_CoA_acyltransferase"/>
</dbReference>
<keyword evidence="1 4" id="KW-0808">Transferase</keyword>
<comment type="caution">
    <text evidence="4">The sequence shown here is derived from an EMBL/GenBank/DDBJ whole genome shotgun (WGS) entry which is preliminary data.</text>
</comment>
<sequence>MAIIEFMKNNDVDTIAKFISEMNKIGESHIGYCGNDRVGIAHSLREDLSDITYDNSFITVYEEDELIGVLGFDADLESNSAEIWGPFIKENKWDVVNHLWNRMVELLHDDINSIRMFPNKLNKKVLQLAEELSFTKHSDQTILNFNKNSISQLDEIFILELMEEYFTEMKNLHDQSFPNSYYSGQQIINRLNEDRKVFIIVNDGQLDGYIYAEAEPAYGEASIEFFAVKESKRGKGIGSKLLTAALNWIFTIESIKSITLCVNSSNQNAINLYKKVGFEQIHELCFYTKNI</sequence>
<dbReference type="Gene3D" id="3.40.630.30">
    <property type="match status" value="1"/>
</dbReference>
<dbReference type="CDD" id="cd04301">
    <property type="entry name" value="NAT_SF"/>
    <property type="match status" value="1"/>
</dbReference>
<dbReference type="STRING" id="1742358.GCA_001439605_00244"/>
<name>A0A4R1ANY4_9BACI</name>
<keyword evidence="2" id="KW-0012">Acyltransferase</keyword>
<gene>
    <name evidence="4" type="ORF">E0Y62_25985</name>
</gene>